<sequence length="380" mass="42576">MIQPAKRLDTVQEYYFSKKLREVRELMAAGKPIINMGIGSPDLQPPAKVLEAIQGSLGDASAHKYQSYQGLPELRNAISTFYKNKFSVETNPENEVLPLMGSKEGIMHISMAFLNEGDKVLIPNPGYPTYTSVTKLVGAEPLFYNLSAEDNWQPNFAELEAQDLSEVKIMWVNYPHMPTGTNATLETFKKLIAFGKKHHILIINDNPYSFILNDNPISILQVAGAKDIALELNSLSKTFNMAGWRVGMVLGNSTYINEILKVKSNMDSGMFYGIQKGAIEALQLSDSWFSEQNKIYTERRNLIWELADKLDAKYSKNATGLFVWAKIPEGKKSEEVTDSVLYNNDIFITPGTIFGSQGEGYIRFSLCVTTEIIKEAISRL</sequence>
<dbReference type="PANTHER" id="PTHR42832:SF3">
    <property type="entry name" value="L-GLUTAMINE--4-(METHYLSULFANYL)-2-OXOBUTANOATE AMINOTRANSFERASE"/>
    <property type="match status" value="1"/>
</dbReference>
<evidence type="ECO:0000256" key="3">
    <source>
        <dbReference type="ARBA" id="ARBA00022679"/>
    </source>
</evidence>
<keyword evidence="3 4" id="KW-0808">Transferase</keyword>
<evidence type="ECO:0000256" key="1">
    <source>
        <dbReference type="ARBA" id="ARBA00001933"/>
    </source>
</evidence>
<dbReference type="Gene3D" id="3.90.1150.10">
    <property type="entry name" value="Aspartate Aminotransferase, domain 1"/>
    <property type="match status" value="1"/>
</dbReference>
<dbReference type="KEGG" id="phal:H9I45_08520"/>
<accession>A0A7L8ABL0</accession>
<comment type="cofactor">
    <cofactor evidence="1 4">
        <name>pyridoxal 5'-phosphate</name>
        <dbReference type="ChEBI" id="CHEBI:597326"/>
    </cofactor>
</comment>
<dbReference type="PROSITE" id="PS00105">
    <property type="entry name" value="AA_TRANSFER_CLASS_1"/>
    <property type="match status" value="1"/>
</dbReference>
<keyword evidence="7" id="KW-1185">Reference proteome</keyword>
<feature type="domain" description="Aminotransferase class I/classII large" evidence="5">
    <location>
        <begin position="32"/>
        <end position="380"/>
    </location>
</feature>
<dbReference type="InterPro" id="IPR004839">
    <property type="entry name" value="Aminotransferase_I/II_large"/>
</dbReference>
<proteinExistence type="inferred from homology"/>
<comment type="similarity">
    <text evidence="4">Belongs to the class-I pyridoxal-phosphate-dependent aminotransferase family.</text>
</comment>
<dbReference type="InterPro" id="IPR015421">
    <property type="entry name" value="PyrdxlP-dep_Trfase_major"/>
</dbReference>
<protein>
    <recommendedName>
        <fullName evidence="4">Aminotransferase</fullName>
        <ecNumber evidence="4">2.6.1.-</ecNumber>
    </recommendedName>
</protein>
<evidence type="ECO:0000256" key="4">
    <source>
        <dbReference type="RuleBase" id="RU000481"/>
    </source>
</evidence>
<dbReference type="RefSeq" id="WP_088355404.1">
    <property type="nucleotide sequence ID" value="NZ_CP061813.1"/>
</dbReference>
<dbReference type="EMBL" id="CP061813">
    <property type="protein sequence ID" value="QOD59416.1"/>
    <property type="molecule type" value="Genomic_DNA"/>
</dbReference>
<dbReference type="InterPro" id="IPR015424">
    <property type="entry name" value="PyrdxlP-dep_Trfase"/>
</dbReference>
<dbReference type="CDD" id="cd00609">
    <property type="entry name" value="AAT_like"/>
    <property type="match status" value="1"/>
</dbReference>
<dbReference type="AlphaFoldDB" id="A0A7L8ABL0"/>
<evidence type="ECO:0000259" key="5">
    <source>
        <dbReference type="Pfam" id="PF00155"/>
    </source>
</evidence>
<evidence type="ECO:0000313" key="7">
    <source>
        <dbReference type="Proteomes" id="UP000516764"/>
    </source>
</evidence>
<gene>
    <name evidence="6" type="ORF">H9I45_08520</name>
</gene>
<name>A0A7L8ABL0_9FLAO</name>
<keyword evidence="2 4" id="KW-0032">Aminotransferase</keyword>
<dbReference type="SUPFAM" id="SSF53383">
    <property type="entry name" value="PLP-dependent transferases"/>
    <property type="match status" value="1"/>
</dbReference>
<reference evidence="6 7" key="1">
    <citation type="journal article" date="2016" name="Int. J. Syst. Evol. Microbiol.">
        <title>Polaribacter haliotis sp. nov., isolated from the gut of abalone Haliotis discus hannai.</title>
        <authorList>
            <person name="Kim Y.O."/>
            <person name="Park I.S."/>
            <person name="Park S."/>
            <person name="Nam B.H."/>
            <person name="Park J.M."/>
            <person name="Kim D.G."/>
            <person name="Yoon J.H."/>
        </authorList>
    </citation>
    <scope>NUCLEOTIDE SEQUENCE [LARGE SCALE GENOMIC DNA]</scope>
    <source>
        <strain evidence="6 7">KCTC 52418</strain>
    </source>
</reference>
<dbReference type="Pfam" id="PF00155">
    <property type="entry name" value="Aminotran_1_2"/>
    <property type="match status" value="1"/>
</dbReference>
<dbReference type="InterPro" id="IPR050881">
    <property type="entry name" value="LL-DAP_aminotransferase"/>
</dbReference>
<dbReference type="GO" id="GO:0030170">
    <property type="term" value="F:pyridoxal phosphate binding"/>
    <property type="evidence" value="ECO:0007669"/>
    <property type="project" value="InterPro"/>
</dbReference>
<dbReference type="GO" id="GO:0008483">
    <property type="term" value="F:transaminase activity"/>
    <property type="evidence" value="ECO:0007669"/>
    <property type="project" value="UniProtKB-KW"/>
</dbReference>
<dbReference type="EC" id="2.6.1.-" evidence="4"/>
<dbReference type="InterPro" id="IPR015422">
    <property type="entry name" value="PyrdxlP-dep_Trfase_small"/>
</dbReference>
<dbReference type="Proteomes" id="UP000516764">
    <property type="component" value="Chromosome"/>
</dbReference>
<dbReference type="PANTHER" id="PTHR42832">
    <property type="entry name" value="AMINO ACID AMINOTRANSFERASE"/>
    <property type="match status" value="1"/>
</dbReference>
<evidence type="ECO:0000256" key="2">
    <source>
        <dbReference type="ARBA" id="ARBA00022576"/>
    </source>
</evidence>
<evidence type="ECO:0000313" key="6">
    <source>
        <dbReference type="EMBL" id="QOD59416.1"/>
    </source>
</evidence>
<dbReference type="OrthoDB" id="9802328at2"/>
<dbReference type="Gene3D" id="3.40.640.10">
    <property type="entry name" value="Type I PLP-dependent aspartate aminotransferase-like (Major domain)"/>
    <property type="match status" value="1"/>
</dbReference>
<dbReference type="InterPro" id="IPR004838">
    <property type="entry name" value="NHTrfase_class1_PyrdxlP-BS"/>
</dbReference>
<organism evidence="6 7">
    <name type="scientific">Polaribacter haliotis</name>
    <dbReference type="NCBI Taxonomy" id="1888915"/>
    <lineage>
        <taxon>Bacteria</taxon>
        <taxon>Pseudomonadati</taxon>
        <taxon>Bacteroidota</taxon>
        <taxon>Flavobacteriia</taxon>
        <taxon>Flavobacteriales</taxon>
        <taxon>Flavobacteriaceae</taxon>
    </lineage>
</organism>